<evidence type="ECO:0000313" key="1">
    <source>
        <dbReference type="EMBL" id="NTS65277.1"/>
    </source>
</evidence>
<keyword evidence="2" id="KW-1185">Reference proteome</keyword>
<comment type="caution">
    <text evidence="1">The sequence shown here is derived from an EMBL/GenBank/DDBJ whole genome shotgun (WGS) entry which is preliminary data.</text>
</comment>
<reference evidence="1 2" key="1">
    <citation type="submission" date="2020-06" db="EMBL/GenBank/DDBJ databases">
        <title>Sphingomonas hominis sp. nov., a member of the Sphingomonas, isolated from the hair of a 22-year-old girl.</title>
        <authorList>
            <person name="Zhang D.-F."/>
            <person name="Cui X.-W."/>
        </authorList>
    </citation>
    <scope>NUCLEOTIDE SEQUENCE [LARGE SCALE GENOMIC DNA]</scope>
    <source>
        <strain evidence="1 2">HHU CXW</strain>
    </source>
</reference>
<evidence type="ECO:0000313" key="2">
    <source>
        <dbReference type="Proteomes" id="UP000621447"/>
    </source>
</evidence>
<dbReference type="RefSeq" id="WP_174193916.1">
    <property type="nucleotide sequence ID" value="NZ_JABULH010000003.1"/>
</dbReference>
<name>A0ABX2JQE0_9SPHN</name>
<dbReference type="Proteomes" id="UP000621447">
    <property type="component" value="Unassembled WGS sequence"/>
</dbReference>
<sequence length="67" mass="7223">MSFDLLDIASRQCGEARALASYYAARYGVDAPALARMARADVIERGRDTRAVLYAKALAILLPVHAG</sequence>
<gene>
    <name evidence="1" type="ORF">HRV97_08895</name>
</gene>
<protein>
    <submittedName>
        <fullName evidence="1">Uncharacterized protein</fullName>
    </submittedName>
</protein>
<organism evidence="1 2">
    <name type="scientific">Sphingomonas hominis</name>
    <dbReference type="NCBI Taxonomy" id="2741495"/>
    <lineage>
        <taxon>Bacteria</taxon>
        <taxon>Pseudomonadati</taxon>
        <taxon>Pseudomonadota</taxon>
        <taxon>Alphaproteobacteria</taxon>
        <taxon>Sphingomonadales</taxon>
        <taxon>Sphingomonadaceae</taxon>
        <taxon>Sphingomonas</taxon>
    </lineage>
</organism>
<dbReference type="EMBL" id="JABULH010000003">
    <property type="protein sequence ID" value="NTS65277.1"/>
    <property type="molecule type" value="Genomic_DNA"/>
</dbReference>
<accession>A0ABX2JQE0</accession>
<proteinExistence type="predicted"/>